<keyword evidence="1" id="KW-0547">Nucleotide-binding</keyword>
<dbReference type="InterPro" id="IPR017534">
    <property type="entry name" value="GNAT-acetyltransferase"/>
</dbReference>
<dbReference type="PROSITE" id="PS51186">
    <property type="entry name" value="GNAT"/>
    <property type="match status" value="1"/>
</dbReference>
<protein>
    <submittedName>
        <fullName evidence="5">N-acetylglutaminylglutamine synthetase</fullName>
    </submittedName>
</protein>
<dbReference type="GO" id="GO:0046872">
    <property type="term" value="F:metal ion binding"/>
    <property type="evidence" value="ECO:0007669"/>
    <property type="project" value="InterPro"/>
</dbReference>
<dbReference type="AlphaFoldDB" id="A0A429Z2T6"/>
<dbReference type="InterPro" id="IPR000182">
    <property type="entry name" value="GNAT_dom"/>
</dbReference>
<evidence type="ECO:0000313" key="5">
    <source>
        <dbReference type="EMBL" id="RST88021.1"/>
    </source>
</evidence>
<dbReference type="GO" id="GO:0009432">
    <property type="term" value="P:SOS response"/>
    <property type="evidence" value="ECO:0007669"/>
    <property type="project" value="TreeGrafter"/>
</dbReference>
<dbReference type="Pfam" id="PF00583">
    <property type="entry name" value="Acetyltransf_1"/>
    <property type="match status" value="1"/>
</dbReference>
<reference evidence="5 6" key="1">
    <citation type="submission" date="2018-12" db="EMBL/GenBank/DDBJ databases">
        <title>Mesorhizobium carbonis sp. nov., isolated from coal mine water.</title>
        <authorList>
            <person name="Xin W."/>
            <person name="Xu Z."/>
            <person name="Xiang F."/>
            <person name="Zhang J."/>
            <person name="Xi L."/>
            <person name="Liu J."/>
        </authorList>
    </citation>
    <scope>NUCLEOTIDE SEQUENCE [LARGE SCALE GENOMIC DNA]</scope>
    <source>
        <strain evidence="5 6">B2.3</strain>
    </source>
</reference>
<feature type="region of interest" description="Disordered" evidence="2">
    <location>
        <begin position="1"/>
        <end position="44"/>
    </location>
</feature>
<feature type="domain" description="N-acetyltransferase" evidence="4">
    <location>
        <begin position="128"/>
        <end position="281"/>
    </location>
</feature>
<dbReference type="GO" id="GO:0018169">
    <property type="term" value="F:ribosomal S6-glutamic acid ligase activity"/>
    <property type="evidence" value="ECO:0007669"/>
    <property type="project" value="TreeGrafter"/>
</dbReference>
<gene>
    <name evidence="5" type="primary">ngg</name>
    <name evidence="5" type="ORF">EJC49_02460</name>
</gene>
<dbReference type="PANTHER" id="PTHR21621:SF0">
    <property type="entry name" value="BETA-CITRYLGLUTAMATE SYNTHASE B-RELATED"/>
    <property type="match status" value="1"/>
</dbReference>
<name>A0A429Z2T6_9HYPH</name>
<dbReference type="PROSITE" id="PS50975">
    <property type="entry name" value="ATP_GRASP"/>
    <property type="match status" value="1"/>
</dbReference>
<evidence type="ECO:0000259" key="3">
    <source>
        <dbReference type="PROSITE" id="PS50975"/>
    </source>
</evidence>
<dbReference type="Gene3D" id="3.30.1490.20">
    <property type="entry name" value="ATP-grasp fold, A domain"/>
    <property type="match status" value="1"/>
</dbReference>
<dbReference type="SUPFAM" id="SSF55729">
    <property type="entry name" value="Acyl-CoA N-acyltransferases (Nat)"/>
    <property type="match status" value="1"/>
</dbReference>
<evidence type="ECO:0000256" key="1">
    <source>
        <dbReference type="PROSITE-ProRule" id="PRU00409"/>
    </source>
</evidence>
<dbReference type="GO" id="GO:0016747">
    <property type="term" value="F:acyltransferase activity, transferring groups other than amino-acyl groups"/>
    <property type="evidence" value="ECO:0007669"/>
    <property type="project" value="InterPro"/>
</dbReference>
<dbReference type="SUPFAM" id="SSF56059">
    <property type="entry name" value="Glutathione synthetase ATP-binding domain-like"/>
    <property type="match status" value="1"/>
</dbReference>
<dbReference type="Gene3D" id="3.30.470.20">
    <property type="entry name" value="ATP-grasp fold, B domain"/>
    <property type="match status" value="2"/>
</dbReference>
<evidence type="ECO:0000313" key="6">
    <source>
        <dbReference type="Proteomes" id="UP000278398"/>
    </source>
</evidence>
<evidence type="ECO:0000259" key="4">
    <source>
        <dbReference type="PROSITE" id="PS51186"/>
    </source>
</evidence>
<dbReference type="CDD" id="cd04301">
    <property type="entry name" value="NAT_SF"/>
    <property type="match status" value="1"/>
</dbReference>
<keyword evidence="1" id="KW-0067">ATP-binding</keyword>
<dbReference type="InterPro" id="IPR011761">
    <property type="entry name" value="ATP-grasp"/>
</dbReference>
<dbReference type="GO" id="GO:0005737">
    <property type="term" value="C:cytoplasm"/>
    <property type="evidence" value="ECO:0007669"/>
    <property type="project" value="TreeGrafter"/>
</dbReference>
<evidence type="ECO:0000256" key="2">
    <source>
        <dbReference type="SAM" id="MobiDB-lite"/>
    </source>
</evidence>
<dbReference type="InterPro" id="IPR016181">
    <property type="entry name" value="Acyl_CoA_acyltransferase"/>
</dbReference>
<keyword evidence="6" id="KW-1185">Reference proteome</keyword>
<accession>A0A429Z2T6</accession>
<organism evidence="5 6">
    <name type="scientific">Aquibium carbonis</name>
    <dbReference type="NCBI Taxonomy" id="2495581"/>
    <lineage>
        <taxon>Bacteria</taxon>
        <taxon>Pseudomonadati</taxon>
        <taxon>Pseudomonadota</taxon>
        <taxon>Alphaproteobacteria</taxon>
        <taxon>Hyphomicrobiales</taxon>
        <taxon>Phyllobacteriaceae</taxon>
        <taxon>Aquibium</taxon>
    </lineage>
</organism>
<dbReference type="NCBIfam" id="TIGR03103">
    <property type="entry name" value="trio_acet_GNAT"/>
    <property type="match status" value="1"/>
</dbReference>
<feature type="domain" description="ATP-grasp" evidence="3">
    <location>
        <begin position="348"/>
        <end position="596"/>
    </location>
</feature>
<dbReference type="EMBL" id="RWKW01000005">
    <property type="protein sequence ID" value="RST88021.1"/>
    <property type="molecule type" value="Genomic_DNA"/>
</dbReference>
<dbReference type="GO" id="GO:0005524">
    <property type="term" value="F:ATP binding"/>
    <property type="evidence" value="ECO:0007669"/>
    <property type="project" value="UniProtKB-UniRule"/>
</dbReference>
<proteinExistence type="predicted"/>
<dbReference type="Proteomes" id="UP000278398">
    <property type="component" value="Unassembled WGS sequence"/>
</dbReference>
<comment type="caution">
    <text evidence="5">The sequence shown here is derived from an EMBL/GenBank/DDBJ whole genome shotgun (WGS) entry which is preliminary data.</text>
</comment>
<sequence length="609" mass="67188">MAKTKPAEPRRNTGKAERALGHRLKRLRSESQKPPIGLHSGETAPTRQSVALDCGWGRLLFSQTFPDNPGIIDSLSHEGDKRRDIAFYVRDPHVLLALAPQDTFLDPSHTYRLDLSTYRPSRRKPKSFFIRRLTSQVDADAVNTIYAARGMVTVSPEFFWANRDSRSITYLVAEDETTGDVVGTVTGVDHQRLFGDPEHGSSLWCLAVDPQCRHPGVGEMLVRRLAEHFQARGAAFMDLSVMHDNDQAIALYEKLGFRRVPIFAVKRKNTINERLFSAPIDGYDGLNPYVRIIVDEARRRGIQVEVTDAAGGFFSLAYGGRSVHCRESLSEMTSGVAVSICDDKAVTRRVVEQAGLKVPDQIAVENDADDAIVDFLSRHGSVVVKPARGEQGRGVSVGLETLEDTRKAIRSAREVCDRVLLEACFQGEDLRLVVIDYKLVAAAVRRPPMVVGNGEHDIRTLIERQSRRRAAATGGESTIPIDEDAERCLAGQDLALDSVLEAGRQIVVRKTANLHTGGSIHDVTGIVHPRLVEAACTAARAIKIPVVGIDFMVVRPTEPDYVFIEANERPGLANHEPQPTAQRFVDFLFPHSRPISASHSPSGRLEPTS</sequence>
<dbReference type="PANTHER" id="PTHR21621">
    <property type="entry name" value="RIBOSOMAL PROTEIN S6 MODIFICATION PROTEIN"/>
    <property type="match status" value="1"/>
</dbReference>
<dbReference type="RefSeq" id="WP_126697876.1">
    <property type="nucleotide sequence ID" value="NZ_RWKW01000005.1"/>
</dbReference>
<dbReference type="Gene3D" id="3.40.630.30">
    <property type="match status" value="1"/>
</dbReference>
<dbReference type="InterPro" id="IPR013815">
    <property type="entry name" value="ATP_grasp_subdomain_1"/>
</dbReference>
<feature type="compositionally biased region" description="Basic and acidic residues" evidence="2">
    <location>
        <begin position="1"/>
        <end position="20"/>
    </location>
</feature>
<dbReference type="OrthoDB" id="9803907at2"/>